<sequence length="76" mass="9033">MIHQFTINNNNQQTTITIEPSTYQEKSVYEVEMNGTYFHFYFENDTWKHNNDHQLPSQVLDQIIACIVQVNQKLQA</sequence>
<name>A0A6I4ICP9_9SPHI</name>
<keyword evidence="2" id="KW-1185">Reference proteome</keyword>
<accession>A0A6I4ICP9</accession>
<reference evidence="1 2" key="1">
    <citation type="submission" date="2019-12" db="EMBL/GenBank/DDBJ databases">
        <title>Mucilaginibacter sp. HME9299 genome sequencing and assembly.</title>
        <authorList>
            <person name="Kang H."/>
            <person name="Kim H."/>
            <person name="Joh K."/>
        </authorList>
    </citation>
    <scope>NUCLEOTIDE SEQUENCE [LARGE SCALE GENOMIC DNA]</scope>
    <source>
        <strain evidence="1 2">HME9299</strain>
    </source>
</reference>
<protein>
    <submittedName>
        <fullName evidence="1">Uncharacterized protein</fullName>
    </submittedName>
</protein>
<dbReference type="AlphaFoldDB" id="A0A6I4ICP9"/>
<gene>
    <name evidence="1" type="ORF">GO816_10880</name>
</gene>
<dbReference type="RefSeq" id="WP_157541925.1">
    <property type="nucleotide sequence ID" value="NZ_WQLA01000003.1"/>
</dbReference>
<proteinExistence type="predicted"/>
<dbReference type="EMBL" id="WQLA01000003">
    <property type="protein sequence ID" value="MVN91628.1"/>
    <property type="molecule type" value="Genomic_DNA"/>
</dbReference>
<evidence type="ECO:0000313" key="2">
    <source>
        <dbReference type="Proteomes" id="UP000434850"/>
    </source>
</evidence>
<dbReference type="Proteomes" id="UP000434850">
    <property type="component" value="Unassembled WGS sequence"/>
</dbReference>
<organism evidence="1 2">
    <name type="scientific">Mucilaginibacter aquatilis</name>
    <dbReference type="NCBI Taxonomy" id="1517760"/>
    <lineage>
        <taxon>Bacteria</taxon>
        <taxon>Pseudomonadati</taxon>
        <taxon>Bacteroidota</taxon>
        <taxon>Sphingobacteriia</taxon>
        <taxon>Sphingobacteriales</taxon>
        <taxon>Sphingobacteriaceae</taxon>
        <taxon>Mucilaginibacter</taxon>
    </lineage>
</organism>
<evidence type="ECO:0000313" key="1">
    <source>
        <dbReference type="EMBL" id="MVN91628.1"/>
    </source>
</evidence>
<comment type="caution">
    <text evidence="1">The sequence shown here is derived from an EMBL/GenBank/DDBJ whole genome shotgun (WGS) entry which is preliminary data.</text>
</comment>